<comment type="caution">
    <text evidence="16">The sequence shown here is derived from an EMBL/GenBank/DDBJ whole genome shotgun (WGS) entry which is preliminary data.</text>
</comment>
<protein>
    <recommendedName>
        <fullName evidence="6">Succinate dehydrogenase iron-sulfur subunit</fullName>
        <ecNumber evidence="5">1.3.5.1</ecNumber>
    </recommendedName>
</protein>
<evidence type="ECO:0000256" key="7">
    <source>
        <dbReference type="ARBA" id="ARBA00022485"/>
    </source>
</evidence>
<dbReference type="Pfam" id="PF13183">
    <property type="entry name" value="Fer4_8"/>
    <property type="match status" value="1"/>
</dbReference>
<dbReference type="InterPro" id="IPR006058">
    <property type="entry name" value="2Fe2S_fd_BS"/>
</dbReference>
<evidence type="ECO:0000313" key="17">
    <source>
        <dbReference type="Proteomes" id="UP000178449"/>
    </source>
</evidence>
<dbReference type="GO" id="GO:0046872">
    <property type="term" value="F:metal ion binding"/>
    <property type="evidence" value="ECO:0007669"/>
    <property type="project" value="UniProtKB-KW"/>
</dbReference>
<dbReference type="InterPro" id="IPR012675">
    <property type="entry name" value="Beta-grasp_dom_sf"/>
</dbReference>
<evidence type="ECO:0000256" key="13">
    <source>
        <dbReference type="ARBA" id="ARBA00034078"/>
    </source>
</evidence>
<comment type="cofactor">
    <cofactor evidence="13">
        <name>[2Fe-2S] cluster</name>
        <dbReference type="ChEBI" id="CHEBI:190135"/>
    </cofactor>
</comment>
<evidence type="ECO:0000256" key="1">
    <source>
        <dbReference type="ARBA" id="ARBA00001927"/>
    </source>
</evidence>
<dbReference type="GO" id="GO:0022904">
    <property type="term" value="P:respiratory electron transport chain"/>
    <property type="evidence" value="ECO:0007669"/>
    <property type="project" value="TreeGrafter"/>
</dbReference>
<dbReference type="CDD" id="cd00207">
    <property type="entry name" value="fer2"/>
    <property type="match status" value="1"/>
</dbReference>
<keyword evidence="12" id="KW-0411">Iron-sulfur</keyword>
<dbReference type="NCBIfam" id="TIGR00384">
    <property type="entry name" value="dhsB"/>
    <property type="match status" value="1"/>
</dbReference>
<evidence type="ECO:0000256" key="5">
    <source>
        <dbReference type="ARBA" id="ARBA00012792"/>
    </source>
</evidence>
<dbReference type="InterPro" id="IPR036010">
    <property type="entry name" value="2Fe-2S_ferredoxin-like_sf"/>
</dbReference>
<keyword evidence="8" id="KW-0001">2Fe-2S</keyword>
<dbReference type="SUPFAM" id="SSF54292">
    <property type="entry name" value="2Fe-2S ferredoxin-like"/>
    <property type="match status" value="1"/>
</dbReference>
<evidence type="ECO:0000259" key="15">
    <source>
        <dbReference type="Pfam" id="PF13183"/>
    </source>
</evidence>
<keyword evidence="9" id="KW-0479">Metal-binding</keyword>
<proteinExistence type="inferred from homology"/>
<evidence type="ECO:0000256" key="8">
    <source>
        <dbReference type="ARBA" id="ARBA00022714"/>
    </source>
</evidence>
<dbReference type="Pfam" id="PF13085">
    <property type="entry name" value="Fer2_3"/>
    <property type="match status" value="1"/>
</dbReference>
<comment type="similarity">
    <text evidence="4">Belongs to the succinate dehydrogenase/fumarate reductase iron-sulfur protein family.</text>
</comment>
<evidence type="ECO:0000256" key="9">
    <source>
        <dbReference type="ARBA" id="ARBA00022723"/>
    </source>
</evidence>
<dbReference type="EMBL" id="MFNE01000002">
    <property type="protein sequence ID" value="OGG97235.1"/>
    <property type="molecule type" value="Genomic_DNA"/>
</dbReference>
<sequence length="327" mass="37159">MEDRKQITFNVLCFNPEVDEKAYFKSYDVVLEKGITVLRALNYIKDHVDQTLTHRFFCQAGICGSCAIRINGVSKLACTTQVWDELETCKTKDQIIVEPLNNFKVIRDLVVDIDPMIAKLKKYKSWVVPMVKDEDLGKKECDVKPEEFEPINAATDCILCASCYSECTITEADRHYISPLVILRAYRMNMDTRDTAGEERTRLLQEDHGIWDCTHCYRCVEACVKNIPIMEAIQGVRHETFERGMTNTAGARHAKIFLDDVKGGGRLKEATLPLRTLGPIGMIGMIPFALKMGAKGRVPPIFPHKVSTHREVKTLVEQVEKESKKKD</sequence>
<dbReference type="GO" id="GO:0051537">
    <property type="term" value="F:2 iron, 2 sulfur cluster binding"/>
    <property type="evidence" value="ECO:0007669"/>
    <property type="project" value="UniProtKB-KW"/>
</dbReference>
<dbReference type="PROSITE" id="PS00197">
    <property type="entry name" value="2FE2S_FER_1"/>
    <property type="match status" value="1"/>
</dbReference>
<evidence type="ECO:0000256" key="2">
    <source>
        <dbReference type="ARBA" id="ARBA00001966"/>
    </source>
</evidence>
<dbReference type="AlphaFoldDB" id="A0A1F6GGK1"/>
<evidence type="ECO:0000256" key="10">
    <source>
        <dbReference type="ARBA" id="ARBA00023002"/>
    </source>
</evidence>
<dbReference type="Gene3D" id="1.10.1060.10">
    <property type="entry name" value="Alpha-helical ferredoxin"/>
    <property type="match status" value="1"/>
</dbReference>
<evidence type="ECO:0000259" key="14">
    <source>
        <dbReference type="Pfam" id="PF13085"/>
    </source>
</evidence>
<dbReference type="PANTHER" id="PTHR11921">
    <property type="entry name" value="SUCCINATE DEHYDROGENASE IRON-SULFUR PROTEIN"/>
    <property type="match status" value="1"/>
</dbReference>
<dbReference type="InterPro" id="IPR001041">
    <property type="entry name" value="2Fe-2S_ferredoxin-type"/>
</dbReference>
<dbReference type="InterPro" id="IPR050573">
    <property type="entry name" value="SDH/FRD_Iron-Sulfur"/>
</dbReference>
<reference evidence="16 17" key="1">
    <citation type="journal article" date="2016" name="Nat. Commun.">
        <title>Thousands of microbial genomes shed light on interconnected biogeochemical processes in an aquifer system.</title>
        <authorList>
            <person name="Anantharaman K."/>
            <person name="Brown C.T."/>
            <person name="Hug L.A."/>
            <person name="Sharon I."/>
            <person name="Castelle C.J."/>
            <person name="Probst A.J."/>
            <person name="Thomas B.C."/>
            <person name="Singh A."/>
            <person name="Wilkins M.J."/>
            <person name="Karaoz U."/>
            <person name="Brodie E.L."/>
            <person name="Williams K.H."/>
            <person name="Hubbard S.S."/>
            <person name="Banfield J.F."/>
        </authorList>
    </citation>
    <scope>NUCLEOTIDE SEQUENCE [LARGE SCALE GENOMIC DNA]</scope>
</reference>
<dbReference type="InterPro" id="IPR025192">
    <property type="entry name" value="Succ_DH/fum_Rdtase_N"/>
</dbReference>
<dbReference type="GO" id="GO:0006099">
    <property type="term" value="P:tricarboxylic acid cycle"/>
    <property type="evidence" value="ECO:0007669"/>
    <property type="project" value="InterPro"/>
</dbReference>
<name>A0A1F6GGK1_9PROT</name>
<dbReference type="InterPro" id="IPR004489">
    <property type="entry name" value="Succ_DH/fum_Rdtase_Fe-S"/>
</dbReference>
<comment type="pathway">
    <text evidence="3">Carbohydrate metabolism; tricarboxylic acid cycle; fumarate from succinate (bacterial route): step 1/1.</text>
</comment>
<evidence type="ECO:0000256" key="12">
    <source>
        <dbReference type="ARBA" id="ARBA00023014"/>
    </source>
</evidence>
<dbReference type="STRING" id="1817772.A2527_09030"/>
<feature type="domain" description="4Fe-4S ferredoxin-type" evidence="15">
    <location>
        <begin position="154"/>
        <end position="227"/>
    </location>
</feature>
<comment type="cofactor">
    <cofactor evidence="2">
        <name>[4Fe-4S] cluster</name>
        <dbReference type="ChEBI" id="CHEBI:49883"/>
    </cofactor>
</comment>
<dbReference type="GO" id="GO:0051539">
    <property type="term" value="F:4 iron, 4 sulfur cluster binding"/>
    <property type="evidence" value="ECO:0007669"/>
    <property type="project" value="UniProtKB-KW"/>
</dbReference>
<keyword evidence="10" id="KW-0560">Oxidoreductase</keyword>
<dbReference type="SUPFAM" id="SSF46548">
    <property type="entry name" value="alpha-helical ferredoxin"/>
    <property type="match status" value="1"/>
</dbReference>
<dbReference type="GO" id="GO:0009055">
    <property type="term" value="F:electron transfer activity"/>
    <property type="evidence" value="ECO:0007669"/>
    <property type="project" value="InterPro"/>
</dbReference>
<dbReference type="Proteomes" id="UP000178449">
    <property type="component" value="Unassembled WGS sequence"/>
</dbReference>
<evidence type="ECO:0000256" key="6">
    <source>
        <dbReference type="ARBA" id="ARBA00022131"/>
    </source>
</evidence>
<feature type="domain" description="Succinate dehydogenase/fumarate reductase N-terminal" evidence="14">
    <location>
        <begin position="9"/>
        <end position="117"/>
    </location>
</feature>
<evidence type="ECO:0000256" key="4">
    <source>
        <dbReference type="ARBA" id="ARBA00009433"/>
    </source>
</evidence>
<dbReference type="PANTHER" id="PTHR11921:SF29">
    <property type="entry name" value="SUCCINATE DEHYDROGENASE [UBIQUINONE] IRON-SULFUR SUBUNIT, MITOCHONDRIAL"/>
    <property type="match status" value="1"/>
</dbReference>
<comment type="cofactor">
    <cofactor evidence="1">
        <name>[3Fe-4S] cluster</name>
        <dbReference type="ChEBI" id="CHEBI:21137"/>
    </cofactor>
</comment>
<dbReference type="InterPro" id="IPR017896">
    <property type="entry name" value="4Fe4S_Fe-S-bd"/>
</dbReference>
<organism evidence="16 17">
    <name type="scientific">Candidatus Lambdaproteobacteria bacterium RIFOXYD2_FULL_50_16</name>
    <dbReference type="NCBI Taxonomy" id="1817772"/>
    <lineage>
        <taxon>Bacteria</taxon>
        <taxon>Pseudomonadati</taxon>
        <taxon>Pseudomonadota</taxon>
        <taxon>Candidatus Lambdaproteobacteria</taxon>
    </lineage>
</organism>
<gene>
    <name evidence="16" type="ORF">A2527_09030</name>
</gene>
<dbReference type="InterPro" id="IPR009051">
    <property type="entry name" value="Helical_ferredxn"/>
</dbReference>
<evidence type="ECO:0000256" key="11">
    <source>
        <dbReference type="ARBA" id="ARBA00023004"/>
    </source>
</evidence>
<evidence type="ECO:0000313" key="16">
    <source>
        <dbReference type="EMBL" id="OGG97235.1"/>
    </source>
</evidence>
<dbReference type="Gene3D" id="3.10.20.30">
    <property type="match status" value="1"/>
</dbReference>
<keyword evidence="11" id="KW-0408">Iron</keyword>
<dbReference type="GO" id="GO:0008177">
    <property type="term" value="F:succinate dehydrogenase (quinone) activity"/>
    <property type="evidence" value="ECO:0007669"/>
    <property type="project" value="UniProtKB-EC"/>
</dbReference>
<dbReference type="EC" id="1.3.5.1" evidence="5"/>
<keyword evidence="7" id="KW-0004">4Fe-4S</keyword>
<evidence type="ECO:0000256" key="3">
    <source>
        <dbReference type="ARBA" id="ARBA00004894"/>
    </source>
</evidence>
<accession>A0A1F6GGK1</accession>